<evidence type="ECO:0000313" key="14">
    <source>
        <dbReference type="EMBL" id="SFT66936.1"/>
    </source>
</evidence>
<evidence type="ECO:0000313" key="15">
    <source>
        <dbReference type="Proteomes" id="UP000236454"/>
    </source>
</evidence>
<dbReference type="InterPro" id="IPR004161">
    <property type="entry name" value="EFTu-like_2"/>
</dbReference>
<keyword evidence="4 9" id="KW-0963">Cytoplasm</keyword>
<dbReference type="InterPro" id="IPR036925">
    <property type="entry name" value="TIF_IF2_dom3_sf"/>
</dbReference>
<evidence type="ECO:0000256" key="1">
    <source>
        <dbReference type="ARBA" id="ARBA00004496"/>
    </source>
</evidence>
<dbReference type="Gene3D" id="3.40.50.300">
    <property type="entry name" value="P-loop containing nucleotide triphosphate hydrolases"/>
    <property type="match status" value="1"/>
</dbReference>
<dbReference type="GO" id="GO:0003924">
    <property type="term" value="F:GTPase activity"/>
    <property type="evidence" value="ECO:0007669"/>
    <property type="project" value="UniProtKB-UniRule"/>
</dbReference>
<feature type="binding site" evidence="9">
    <location>
        <begin position="571"/>
        <end position="574"/>
    </location>
    <ligand>
        <name>GTP</name>
        <dbReference type="ChEBI" id="CHEBI:37565"/>
    </ligand>
</feature>
<dbReference type="InterPro" id="IPR000795">
    <property type="entry name" value="T_Tr_GTP-bd_dom"/>
</dbReference>
<keyword evidence="7 9" id="KW-0648">Protein biosynthesis</keyword>
<dbReference type="CDD" id="cd03692">
    <property type="entry name" value="mtIF2_IVc"/>
    <property type="match status" value="1"/>
</dbReference>
<dbReference type="Pfam" id="PF11987">
    <property type="entry name" value="IF-2"/>
    <property type="match status" value="1"/>
</dbReference>
<dbReference type="InterPro" id="IPR027417">
    <property type="entry name" value="P-loop_NTPase"/>
</dbReference>
<dbReference type="FunFam" id="2.40.30.10:FF:000008">
    <property type="entry name" value="Translation initiation factor IF-2"/>
    <property type="match status" value="1"/>
</dbReference>
<keyword evidence="5 9" id="KW-0396">Initiation factor</keyword>
<dbReference type="PANTHER" id="PTHR43381:SF5">
    <property type="entry name" value="TR-TYPE G DOMAIN-CONTAINING PROTEIN"/>
    <property type="match status" value="1"/>
</dbReference>
<feature type="compositionally biased region" description="Basic and acidic residues" evidence="12">
    <location>
        <begin position="98"/>
        <end position="165"/>
    </location>
</feature>
<dbReference type="GO" id="GO:0005737">
    <property type="term" value="C:cytoplasm"/>
    <property type="evidence" value="ECO:0007669"/>
    <property type="project" value="UniProtKB-SubCell"/>
</dbReference>
<name>A0A1I6ZWB8_9FLAO</name>
<dbReference type="CDD" id="cd03702">
    <property type="entry name" value="IF2_mtIF2_II"/>
    <property type="match status" value="1"/>
</dbReference>
<dbReference type="Pfam" id="PF22042">
    <property type="entry name" value="EF-G_D2"/>
    <property type="match status" value="1"/>
</dbReference>
<evidence type="ECO:0000256" key="10">
    <source>
        <dbReference type="RuleBase" id="RU000644"/>
    </source>
</evidence>
<dbReference type="AlphaFoldDB" id="A0A1I6ZWB8"/>
<dbReference type="SUPFAM" id="SSF50447">
    <property type="entry name" value="Translation proteins"/>
    <property type="match status" value="2"/>
</dbReference>
<keyword evidence="6 9" id="KW-0547">Nucleotide-binding</keyword>
<dbReference type="Pfam" id="PF04760">
    <property type="entry name" value="IF2_N"/>
    <property type="match status" value="1"/>
</dbReference>
<evidence type="ECO:0000256" key="7">
    <source>
        <dbReference type="ARBA" id="ARBA00022917"/>
    </source>
</evidence>
<evidence type="ECO:0000256" key="4">
    <source>
        <dbReference type="ARBA" id="ARBA00022490"/>
    </source>
</evidence>
<dbReference type="PANTHER" id="PTHR43381">
    <property type="entry name" value="TRANSLATION INITIATION FACTOR IF-2-RELATED"/>
    <property type="match status" value="1"/>
</dbReference>
<dbReference type="PROSITE" id="PS01176">
    <property type="entry name" value="IF2"/>
    <property type="match status" value="1"/>
</dbReference>
<dbReference type="InterPro" id="IPR000178">
    <property type="entry name" value="TF_IF2_bacterial-like"/>
</dbReference>
<keyword evidence="8 9" id="KW-0342">GTP-binding</keyword>
<dbReference type="FunFam" id="3.40.50.300:FF:000019">
    <property type="entry name" value="Translation initiation factor IF-2"/>
    <property type="match status" value="1"/>
</dbReference>
<evidence type="ECO:0000256" key="6">
    <source>
        <dbReference type="ARBA" id="ARBA00022741"/>
    </source>
</evidence>
<feature type="compositionally biased region" description="Basic and acidic residues" evidence="12">
    <location>
        <begin position="199"/>
        <end position="219"/>
    </location>
</feature>
<comment type="function">
    <text evidence="9 10">One of the essential components for the initiation of protein synthesis. Protects formylmethionyl-tRNA from spontaneous hydrolysis and promotes its binding to the 30S ribosomal subunits. Also involved in the hydrolysis of GTP during the formation of the 70S ribosomal complex.</text>
</comment>
<feature type="domain" description="Tr-type G" evidence="13">
    <location>
        <begin position="461"/>
        <end position="631"/>
    </location>
</feature>
<dbReference type="FunFam" id="2.40.30.10:FF:000007">
    <property type="entry name" value="Translation initiation factor IF-2"/>
    <property type="match status" value="1"/>
</dbReference>
<feature type="compositionally biased region" description="Basic and acidic residues" evidence="12">
    <location>
        <begin position="269"/>
        <end position="281"/>
    </location>
</feature>
<evidence type="ECO:0000256" key="3">
    <source>
        <dbReference type="ARBA" id="ARBA00020675"/>
    </source>
</evidence>
<organism evidence="14 15">
    <name type="scientific">Lishizhenia tianjinensis</name>
    <dbReference type="NCBI Taxonomy" id="477690"/>
    <lineage>
        <taxon>Bacteria</taxon>
        <taxon>Pseudomonadati</taxon>
        <taxon>Bacteroidota</taxon>
        <taxon>Flavobacteriia</taxon>
        <taxon>Flavobacteriales</taxon>
        <taxon>Crocinitomicaceae</taxon>
        <taxon>Lishizhenia</taxon>
    </lineage>
</organism>
<dbReference type="CDD" id="cd01887">
    <property type="entry name" value="IF2_eIF5B"/>
    <property type="match status" value="1"/>
</dbReference>
<evidence type="ECO:0000259" key="13">
    <source>
        <dbReference type="PROSITE" id="PS51722"/>
    </source>
</evidence>
<dbReference type="EMBL" id="FPAS01000002">
    <property type="protein sequence ID" value="SFT66936.1"/>
    <property type="molecule type" value="Genomic_DNA"/>
</dbReference>
<comment type="subcellular location">
    <subcellularLocation>
        <location evidence="1 9 11">Cytoplasm</location>
    </subcellularLocation>
</comment>
<dbReference type="NCBIfam" id="TIGR00487">
    <property type="entry name" value="IF-2"/>
    <property type="match status" value="1"/>
</dbReference>
<reference evidence="14 15" key="1">
    <citation type="submission" date="2016-10" db="EMBL/GenBank/DDBJ databases">
        <authorList>
            <person name="de Groot N.N."/>
        </authorList>
    </citation>
    <scope>NUCLEOTIDE SEQUENCE [LARGE SCALE GENOMIC DNA]</scope>
    <source>
        <strain evidence="14 15">CGMCC 1.7005</strain>
    </source>
</reference>
<dbReference type="InterPro" id="IPR053905">
    <property type="entry name" value="EF-G-like_DII"/>
</dbReference>
<evidence type="ECO:0000256" key="9">
    <source>
        <dbReference type="HAMAP-Rule" id="MF_00100"/>
    </source>
</evidence>
<dbReference type="RefSeq" id="WP_090248189.1">
    <property type="nucleotide sequence ID" value="NZ_FPAS01000002.1"/>
</dbReference>
<feature type="binding site" evidence="9">
    <location>
        <begin position="517"/>
        <end position="521"/>
    </location>
    <ligand>
        <name>GTP</name>
        <dbReference type="ChEBI" id="CHEBI:37565"/>
    </ligand>
</feature>
<accession>A0A1I6ZWB8</accession>
<dbReference type="InterPro" id="IPR009000">
    <property type="entry name" value="Transl_B-barrel_sf"/>
</dbReference>
<evidence type="ECO:0000256" key="11">
    <source>
        <dbReference type="RuleBase" id="RU000645"/>
    </source>
</evidence>
<dbReference type="NCBIfam" id="TIGR00231">
    <property type="entry name" value="small_GTP"/>
    <property type="match status" value="1"/>
</dbReference>
<dbReference type="InterPro" id="IPR044145">
    <property type="entry name" value="IF2_II"/>
</dbReference>
<dbReference type="GO" id="GO:0005525">
    <property type="term" value="F:GTP binding"/>
    <property type="evidence" value="ECO:0007669"/>
    <property type="project" value="UniProtKB-KW"/>
</dbReference>
<dbReference type="Gene3D" id="2.40.30.10">
    <property type="entry name" value="Translation factors"/>
    <property type="match status" value="2"/>
</dbReference>
<gene>
    <name evidence="9" type="primary">infB</name>
    <name evidence="14" type="ORF">SAMN05216474_1668</name>
</gene>
<dbReference type="GO" id="GO:0003743">
    <property type="term" value="F:translation initiation factor activity"/>
    <property type="evidence" value="ECO:0007669"/>
    <property type="project" value="UniProtKB-UniRule"/>
</dbReference>
<sequence>MAGKVKRLSKVARELNVGISTIVDFLGTQGVEIDSNPNTKISPEHFDKLSEQFAADQSLKEAANKTALKREKRETITLASNTKPEAKEQKEVEDDIDVHETIAKVKSEDQKTPETPKVEETPAPAEKEVAKAEEVKEVKKEEEPVKEEVKKEEDKSPQITKEDSKTLGGGDLKVQVLGKIDLGSINTKTRPDKKKKGDKKPAQKKEETPVSNAPKKDTPKPTPVVTPPVAKEEKPKEEVKETKPREEVETIKVERKKLTGPTVVGKIELPVEKKKTSSADNKRKRKRIKKVDVNKQASKNPNDKRKPGTQGAGKPNQKGRGKKKVEKPQVTEKDIQKEIKETLARLSGGGKSKGAKNRRAKRDSIAQKREMEEMAAEMEKGILKLTEFVTVSELASMMDVQSTQVISACMSLGIFASINQRLDAETISIVASEFGFEVEFVSAEVQDAIPTVEDKEEDLKDRPPIITVMGHVDHGKTSLLDYIRNATVVDGEAGGITQHIGAYSVTREDGKKLTFLDTPGHEAFTAMRARGAQVTDVAIIIVAADDDVMPQTKEAISHAQAAGVPMVFAINKIDKPGANPDRIREQLSQMNILVEDWGGKYQAQEISAKKGLNIDELLEKVILEADLLELKANPNKNAVGTVVESSLDKGKGYITNMLVEAGTLRIGDVILAGRHSGRVRAMHNEHGKELKEAGPSTPVSILGINGAPSAGDKFHVMDDEREARSIATKREQLYREQGLRTQKHLTLEEIGRRLALGDFKELNVIVKGDVDGSIEALSDSLLKLSTEEIQVNIVHKAVGAITEADVNLASASDAIIIGFQVRPQASARKLAETEQIDIRLYSVIYKAIDELKQAMEGMLSPDIKEEIIGSAEVRETFKITKVGTIAGCYVLDGVIKRNSNIRIIRDGIVIYTGALGSLKRFKDDVKEVKHNYECGLNIDKYNDIKVGDIVEAYEEVEVARKL</sequence>
<dbReference type="OrthoDB" id="9811804at2"/>
<feature type="region of interest" description="Disordered" evidence="12">
    <location>
        <begin position="77"/>
        <end position="364"/>
    </location>
</feature>
<dbReference type="InterPro" id="IPR023115">
    <property type="entry name" value="TIF_IF2_dom3"/>
</dbReference>
<evidence type="ECO:0000256" key="2">
    <source>
        <dbReference type="ARBA" id="ARBA00007733"/>
    </source>
</evidence>
<feature type="binding site" evidence="9">
    <location>
        <begin position="470"/>
        <end position="477"/>
    </location>
    <ligand>
        <name>GTP</name>
        <dbReference type="ChEBI" id="CHEBI:37565"/>
    </ligand>
</feature>
<evidence type="ECO:0000256" key="5">
    <source>
        <dbReference type="ARBA" id="ARBA00022540"/>
    </source>
</evidence>
<dbReference type="InterPro" id="IPR005225">
    <property type="entry name" value="Small_GTP-bd"/>
</dbReference>
<keyword evidence="15" id="KW-1185">Reference proteome</keyword>
<evidence type="ECO:0000256" key="8">
    <source>
        <dbReference type="ARBA" id="ARBA00023134"/>
    </source>
</evidence>
<dbReference type="SUPFAM" id="SSF52540">
    <property type="entry name" value="P-loop containing nucleoside triphosphate hydrolases"/>
    <property type="match status" value="1"/>
</dbReference>
<feature type="compositionally biased region" description="Basic and acidic residues" evidence="12">
    <location>
        <begin position="230"/>
        <end position="257"/>
    </location>
</feature>
<dbReference type="PROSITE" id="PS51722">
    <property type="entry name" value="G_TR_2"/>
    <property type="match status" value="1"/>
</dbReference>
<dbReference type="Pfam" id="PF03144">
    <property type="entry name" value="GTP_EFTU_D2"/>
    <property type="match status" value="1"/>
</dbReference>
<comment type="caution">
    <text evidence="9">Lacks conserved residue(s) required for the propagation of feature annotation.</text>
</comment>
<dbReference type="InterPro" id="IPR006847">
    <property type="entry name" value="IF2_N"/>
</dbReference>
<dbReference type="STRING" id="477690.SAMN05216474_1668"/>
<dbReference type="SUPFAM" id="SSF52156">
    <property type="entry name" value="Initiation factor IF2/eIF5b, domain 3"/>
    <property type="match status" value="1"/>
</dbReference>
<dbReference type="Gene3D" id="3.40.50.10050">
    <property type="entry name" value="Translation initiation factor IF- 2, domain 3"/>
    <property type="match status" value="1"/>
</dbReference>
<comment type="similarity">
    <text evidence="2 9 10">Belongs to the TRAFAC class translation factor GTPase superfamily. Classic translation factor GTPase family. IF-2 subfamily.</text>
</comment>
<proteinExistence type="inferred from homology"/>
<dbReference type="FunFam" id="3.40.50.10050:FF:000001">
    <property type="entry name" value="Translation initiation factor IF-2"/>
    <property type="match status" value="1"/>
</dbReference>
<dbReference type="InterPro" id="IPR015760">
    <property type="entry name" value="TIF_IF2"/>
</dbReference>
<dbReference type="HAMAP" id="MF_00100_B">
    <property type="entry name" value="IF_2_B"/>
    <property type="match status" value="1"/>
</dbReference>
<dbReference type="Proteomes" id="UP000236454">
    <property type="component" value="Unassembled WGS sequence"/>
</dbReference>
<protein>
    <recommendedName>
        <fullName evidence="3 9">Translation initiation factor IF-2</fullName>
    </recommendedName>
</protein>
<dbReference type="Pfam" id="PF00009">
    <property type="entry name" value="GTP_EFTU"/>
    <property type="match status" value="1"/>
</dbReference>
<evidence type="ECO:0000256" key="12">
    <source>
        <dbReference type="SAM" id="MobiDB-lite"/>
    </source>
</evidence>
<feature type="compositionally biased region" description="Basic and acidic residues" evidence="12">
    <location>
        <begin position="326"/>
        <end position="343"/>
    </location>
</feature>